<sequence>MALLYYQLVQALLQTRNLIDSDNDPYTYTAGRWLHQDEVQRHSRLLQFDFPRLCEIAVRLCDGASKVTGYEKKEGGYNRVFILTLYMGKRAVAKAPTPKLDQHG</sequence>
<name>A0A2B7WWX6_9EURO</name>
<evidence type="ECO:0000313" key="2">
    <source>
        <dbReference type="Proteomes" id="UP000223968"/>
    </source>
</evidence>
<proteinExistence type="predicted"/>
<dbReference type="PANTHER" id="PTHR36091">
    <property type="entry name" value="ALTERED INHERITANCE OF MITOCHONDRIA PROTEIN 9, MITOCHONDRIAL"/>
    <property type="match status" value="1"/>
</dbReference>
<dbReference type="Proteomes" id="UP000223968">
    <property type="component" value="Unassembled WGS sequence"/>
</dbReference>
<keyword evidence="2" id="KW-1185">Reference proteome</keyword>
<dbReference type="PANTHER" id="PTHR36091:SF1">
    <property type="entry name" value="ALTERED INHERITANCE OF MITOCHONDRIA PROTEIN 9, MITOCHONDRIAL"/>
    <property type="match status" value="1"/>
</dbReference>
<dbReference type="GO" id="GO:0005739">
    <property type="term" value="C:mitochondrion"/>
    <property type="evidence" value="ECO:0007669"/>
    <property type="project" value="TreeGrafter"/>
</dbReference>
<organism evidence="1 2">
    <name type="scientific">Helicocarpus griseus UAMH5409</name>
    <dbReference type="NCBI Taxonomy" id="1447875"/>
    <lineage>
        <taxon>Eukaryota</taxon>
        <taxon>Fungi</taxon>
        <taxon>Dikarya</taxon>
        <taxon>Ascomycota</taxon>
        <taxon>Pezizomycotina</taxon>
        <taxon>Eurotiomycetes</taxon>
        <taxon>Eurotiomycetidae</taxon>
        <taxon>Onygenales</taxon>
        <taxon>Ajellomycetaceae</taxon>
        <taxon>Helicocarpus</taxon>
    </lineage>
</organism>
<dbReference type="STRING" id="1447875.A0A2B7WWX6"/>
<dbReference type="OrthoDB" id="2831558at2759"/>
<dbReference type="EMBL" id="PDNB01000177">
    <property type="protein sequence ID" value="PGH01067.1"/>
    <property type="molecule type" value="Genomic_DNA"/>
</dbReference>
<evidence type="ECO:0000313" key="1">
    <source>
        <dbReference type="EMBL" id="PGH01067.1"/>
    </source>
</evidence>
<dbReference type="InterPro" id="IPR051035">
    <property type="entry name" value="Mito_inheritance_9"/>
</dbReference>
<protein>
    <submittedName>
        <fullName evidence="1">Uncharacterized protein</fullName>
    </submittedName>
</protein>
<gene>
    <name evidence="1" type="ORF">AJ79_08037</name>
</gene>
<reference evidence="1 2" key="1">
    <citation type="submission" date="2017-10" db="EMBL/GenBank/DDBJ databases">
        <title>Comparative genomics in systemic dimorphic fungi from Ajellomycetaceae.</title>
        <authorList>
            <person name="Munoz J.F."/>
            <person name="Mcewen J.G."/>
            <person name="Clay O.K."/>
            <person name="Cuomo C.A."/>
        </authorList>
    </citation>
    <scope>NUCLEOTIDE SEQUENCE [LARGE SCALE GENOMIC DNA]</scope>
    <source>
        <strain evidence="1 2">UAMH5409</strain>
    </source>
</reference>
<dbReference type="AlphaFoldDB" id="A0A2B7WWX6"/>
<comment type="caution">
    <text evidence="1">The sequence shown here is derived from an EMBL/GenBank/DDBJ whole genome shotgun (WGS) entry which is preliminary data.</text>
</comment>
<accession>A0A2B7WWX6</accession>